<evidence type="ECO:0000256" key="5">
    <source>
        <dbReference type="ARBA" id="ARBA00022822"/>
    </source>
</evidence>
<feature type="binding site" evidence="9">
    <location>
        <position position="112"/>
    </location>
    <ligand>
        <name>anthranilate</name>
        <dbReference type="ChEBI" id="CHEBI:16567"/>
        <label>1</label>
    </ligand>
</feature>
<dbReference type="SUPFAM" id="SSF47648">
    <property type="entry name" value="Nucleoside phosphorylase/phosphoribosyltransferase N-terminal domain"/>
    <property type="match status" value="1"/>
</dbReference>
<evidence type="ECO:0000256" key="8">
    <source>
        <dbReference type="ARBA" id="ARBA00061188"/>
    </source>
</evidence>
<feature type="binding site" evidence="9">
    <location>
        <begin position="91"/>
        <end position="94"/>
    </location>
    <ligand>
        <name>5-phospho-alpha-D-ribose 1-diphosphate</name>
        <dbReference type="ChEBI" id="CHEBI:58017"/>
    </ligand>
</feature>
<dbReference type="UniPathway" id="UPA00035">
    <property type="reaction ID" value="UER00041"/>
</dbReference>
<dbReference type="RefSeq" id="WP_209337003.1">
    <property type="nucleotide sequence ID" value="NZ_JAGIYY010000010.1"/>
</dbReference>
<dbReference type="Gene3D" id="1.20.970.10">
    <property type="entry name" value="Transferase, Pyrimidine Nucleoside Phosphorylase, Chain C"/>
    <property type="match status" value="1"/>
</dbReference>
<dbReference type="GO" id="GO:0005829">
    <property type="term" value="C:cytosol"/>
    <property type="evidence" value="ECO:0007669"/>
    <property type="project" value="TreeGrafter"/>
</dbReference>
<dbReference type="Pfam" id="PF00591">
    <property type="entry name" value="Glycos_transf_3"/>
    <property type="match status" value="1"/>
</dbReference>
<evidence type="ECO:0000256" key="4">
    <source>
        <dbReference type="ARBA" id="ARBA00022679"/>
    </source>
</evidence>
<dbReference type="PANTHER" id="PTHR43285:SF2">
    <property type="entry name" value="ANTHRANILATE PHOSPHORIBOSYLTRANSFERASE"/>
    <property type="match status" value="1"/>
</dbReference>
<keyword evidence="5 9" id="KW-0822">Tryptophan biosynthesis</keyword>
<dbReference type="NCBIfam" id="TIGR01245">
    <property type="entry name" value="trpD"/>
    <property type="match status" value="1"/>
</dbReference>
<evidence type="ECO:0000256" key="6">
    <source>
        <dbReference type="ARBA" id="ARBA00023141"/>
    </source>
</evidence>
<sequence length="338" mass="34982">MADFKTYLGKAAQGQALDFAEARDAFDIMMSGEATPSQIGGFLMALRVRGETVDEISGAVATMRAKMLRVEAPADAVDIVGTGGDQSGSYNVSTCAAFIVAGAGVKVAKHGNRALSSRSGAADTLTALGVNIELSPQAITRCIREAGLGFMFAPAHHAAMRHVGPSRVELGTRTIFNLLGPLSNPAGVKRQLVGVFSPNWVEPIAHVLKGLGAEHVWVVHGDGLDEMTTAGTTQVAAVQGGDVRTFTIEPESLGLQRVGMADLKGGDAAHNAEALRDVLAGTKTPYRDIALLNAAAALVIAGKSPDLQSGLLLAAHSIDNGDALSALDRLVHVSSETN</sequence>
<dbReference type="GO" id="GO:0004048">
    <property type="term" value="F:anthranilate phosphoribosyltransferase activity"/>
    <property type="evidence" value="ECO:0007669"/>
    <property type="project" value="UniProtKB-UniRule"/>
</dbReference>
<evidence type="ECO:0000256" key="2">
    <source>
        <dbReference type="ARBA" id="ARBA00022605"/>
    </source>
</evidence>
<evidence type="ECO:0000256" key="7">
    <source>
        <dbReference type="ARBA" id="ARBA00052328"/>
    </source>
</evidence>
<accession>A0A8J7UN05</accession>
<keyword evidence="3 9" id="KW-0328">Glycosyltransferase</keyword>
<feature type="binding site" evidence="9">
    <location>
        <position position="93"/>
    </location>
    <ligand>
        <name>Mg(2+)</name>
        <dbReference type="ChEBI" id="CHEBI:18420"/>
        <label>1</label>
    </ligand>
</feature>
<evidence type="ECO:0000259" key="11">
    <source>
        <dbReference type="Pfam" id="PF02885"/>
    </source>
</evidence>
<dbReference type="SUPFAM" id="SSF52418">
    <property type="entry name" value="Nucleoside phosphorylase/phosphoribosyltransferase catalytic domain"/>
    <property type="match status" value="1"/>
</dbReference>
<feature type="binding site" evidence="9">
    <location>
        <position position="81"/>
    </location>
    <ligand>
        <name>anthranilate</name>
        <dbReference type="ChEBI" id="CHEBI:16567"/>
        <label>1</label>
    </ligand>
</feature>
<evidence type="ECO:0000256" key="1">
    <source>
        <dbReference type="ARBA" id="ARBA00004907"/>
    </source>
</evidence>
<dbReference type="EMBL" id="JAGIYY010000010">
    <property type="protein sequence ID" value="MBP0440977.1"/>
    <property type="molecule type" value="Genomic_DNA"/>
</dbReference>
<feature type="binding site" evidence="9">
    <location>
        <position position="225"/>
    </location>
    <ligand>
        <name>Mg(2+)</name>
        <dbReference type="ChEBI" id="CHEBI:18420"/>
        <label>2</label>
    </ligand>
</feature>
<feature type="binding site" evidence="9">
    <location>
        <position position="121"/>
    </location>
    <ligand>
        <name>5-phospho-alpha-D-ribose 1-diphosphate</name>
        <dbReference type="ChEBI" id="CHEBI:58017"/>
    </ligand>
</feature>
<feature type="binding site" evidence="9">
    <location>
        <begin position="84"/>
        <end position="85"/>
    </location>
    <ligand>
        <name>5-phospho-alpha-D-ribose 1-diphosphate</name>
        <dbReference type="ChEBI" id="CHEBI:58017"/>
    </ligand>
</feature>
<name>A0A8J7UN05_9HYPH</name>
<dbReference type="HAMAP" id="MF_00211">
    <property type="entry name" value="TrpD"/>
    <property type="match status" value="1"/>
</dbReference>
<dbReference type="GO" id="GO:0000287">
    <property type="term" value="F:magnesium ion binding"/>
    <property type="evidence" value="ECO:0007669"/>
    <property type="project" value="UniProtKB-UniRule"/>
</dbReference>
<feature type="binding site" evidence="9">
    <location>
        <begin position="109"/>
        <end position="117"/>
    </location>
    <ligand>
        <name>5-phospho-alpha-D-ribose 1-diphosphate</name>
        <dbReference type="ChEBI" id="CHEBI:58017"/>
    </ligand>
</feature>
<dbReference type="EC" id="2.4.2.18" evidence="9"/>
<dbReference type="InterPro" id="IPR035902">
    <property type="entry name" value="Nuc_phospho_transferase"/>
</dbReference>
<comment type="similarity">
    <text evidence="8">In the C-terminal section; belongs to the anthranilate phosphoribosyltransferase family.</text>
</comment>
<gene>
    <name evidence="9 12" type="primary">trpD</name>
    <name evidence="12" type="ORF">J5Y06_20205</name>
</gene>
<reference evidence="12" key="1">
    <citation type="submission" date="2021-03" db="EMBL/GenBank/DDBJ databases">
        <title>Genome sequencing and assembly of Tianweitania sediminis.</title>
        <authorList>
            <person name="Chhetri G."/>
        </authorList>
    </citation>
    <scope>NUCLEOTIDE SEQUENCE</scope>
    <source>
        <strain evidence="12">Z8</strain>
    </source>
</reference>
<feature type="domain" description="Glycosyl transferase family 3 N-terminal" evidence="11">
    <location>
        <begin position="5"/>
        <end position="66"/>
    </location>
</feature>
<comment type="caution">
    <text evidence="12">The sequence shown here is derived from an EMBL/GenBank/DDBJ whole genome shotgun (WGS) entry which is preliminary data.</text>
</comment>
<comment type="subunit">
    <text evidence="9">Homodimer.</text>
</comment>
<dbReference type="InterPro" id="IPR000312">
    <property type="entry name" value="Glycosyl_Trfase_fam3"/>
</dbReference>
<comment type="caution">
    <text evidence="9">Lacks conserved residue(s) required for the propagation of feature annotation.</text>
</comment>
<comment type="catalytic activity">
    <reaction evidence="7 9">
        <text>N-(5-phospho-beta-D-ribosyl)anthranilate + diphosphate = 5-phospho-alpha-D-ribose 1-diphosphate + anthranilate</text>
        <dbReference type="Rhea" id="RHEA:11768"/>
        <dbReference type="ChEBI" id="CHEBI:16567"/>
        <dbReference type="ChEBI" id="CHEBI:18277"/>
        <dbReference type="ChEBI" id="CHEBI:33019"/>
        <dbReference type="ChEBI" id="CHEBI:58017"/>
        <dbReference type="EC" id="2.4.2.18"/>
    </reaction>
</comment>
<feature type="binding site" evidence="9">
    <location>
        <position position="226"/>
    </location>
    <ligand>
        <name>Mg(2+)</name>
        <dbReference type="ChEBI" id="CHEBI:18420"/>
        <label>2</label>
    </ligand>
</feature>
<dbReference type="Gene3D" id="3.40.1030.10">
    <property type="entry name" value="Nucleoside phosphorylase/phosphoribosyltransferase catalytic domain"/>
    <property type="match status" value="1"/>
</dbReference>
<comment type="function">
    <text evidence="9">Catalyzes the transfer of the phosphoribosyl group of 5-phosphorylribose-1-pyrophosphate (PRPP) to anthranilate to yield N-(5'-phosphoribosyl)-anthranilate (PRA).</text>
</comment>
<evidence type="ECO:0000313" key="13">
    <source>
        <dbReference type="Proteomes" id="UP000666240"/>
    </source>
</evidence>
<dbReference type="Pfam" id="PF02885">
    <property type="entry name" value="Glycos_trans_3N"/>
    <property type="match status" value="1"/>
</dbReference>
<feature type="binding site" evidence="9">
    <location>
        <position position="226"/>
    </location>
    <ligand>
        <name>Mg(2+)</name>
        <dbReference type="ChEBI" id="CHEBI:18420"/>
        <label>1</label>
    </ligand>
</feature>
<evidence type="ECO:0000256" key="9">
    <source>
        <dbReference type="HAMAP-Rule" id="MF_00211"/>
    </source>
</evidence>
<evidence type="ECO:0000256" key="3">
    <source>
        <dbReference type="ARBA" id="ARBA00022676"/>
    </source>
</evidence>
<organism evidence="12 13">
    <name type="scientific">Tianweitania sediminis</name>
    <dbReference type="NCBI Taxonomy" id="1502156"/>
    <lineage>
        <taxon>Bacteria</taxon>
        <taxon>Pseudomonadati</taxon>
        <taxon>Pseudomonadota</taxon>
        <taxon>Alphaproteobacteria</taxon>
        <taxon>Hyphomicrobiales</taxon>
        <taxon>Phyllobacteriaceae</taxon>
        <taxon>Tianweitania</taxon>
    </lineage>
</organism>
<keyword evidence="2 9" id="KW-0028">Amino-acid biosynthesis</keyword>
<feature type="binding site" evidence="9">
    <location>
        <position position="167"/>
    </location>
    <ligand>
        <name>anthranilate</name>
        <dbReference type="ChEBI" id="CHEBI:16567"/>
        <label>2</label>
    </ligand>
</feature>
<protein>
    <recommendedName>
        <fullName evidence="9">Anthranilate phosphoribosyltransferase</fullName>
        <ecNumber evidence="9">2.4.2.18</ecNumber>
    </recommendedName>
</protein>
<keyword evidence="9" id="KW-0460">Magnesium</keyword>
<evidence type="ECO:0000259" key="10">
    <source>
        <dbReference type="Pfam" id="PF00591"/>
    </source>
</evidence>
<comment type="pathway">
    <text evidence="1 9">Amino-acid biosynthesis; L-tryptophan biosynthesis; L-tryptophan from chorismate: step 2/5.</text>
</comment>
<dbReference type="Proteomes" id="UP000666240">
    <property type="component" value="Unassembled WGS sequence"/>
</dbReference>
<feature type="binding site" evidence="9">
    <location>
        <position position="81"/>
    </location>
    <ligand>
        <name>5-phospho-alpha-D-ribose 1-diphosphate</name>
        <dbReference type="ChEBI" id="CHEBI:58017"/>
    </ligand>
</feature>
<dbReference type="PANTHER" id="PTHR43285">
    <property type="entry name" value="ANTHRANILATE PHOSPHORIBOSYLTRANSFERASE"/>
    <property type="match status" value="1"/>
</dbReference>
<dbReference type="InterPro" id="IPR036320">
    <property type="entry name" value="Glycosyl_Trfase_fam3_N_dom_sf"/>
</dbReference>
<dbReference type="FunFam" id="3.40.1030.10:FF:000002">
    <property type="entry name" value="Anthranilate phosphoribosyltransferase"/>
    <property type="match status" value="1"/>
</dbReference>
<proteinExistence type="inferred from homology"/>
<comment type="cofactor">
    <cofactor evidence="9">
        <name>Mg(2+)</name>
        <dbReference type="ChEBI" id="CHEBI:18420"/>
    </cofactor>
    <text evidence="9">Binds 2 magnesium ions per monomer.</text>
</comment>
<comment type="similarity">
    <text evidence="9">Belongs to the anthranilate phosphoribosyltransferase family.</text>
</comment>
<keyword evidence="13" id="KW-1185">Reference proteome</keyword>
<dbReference type="AlphaFoldDB" id="A0A8J7UN05"/>
<dbReference type="InterPro" id="IPR005940">
    <property type="entry name" value="Anthranilate_Pribosyl_Tfrase"/>
</dbReference>
<evidence type="ECO:0000313" key="12">
    <source>
        <dbReference type="EMBL" id="MBP0440977.1"/>
    </source>
</evidence>
<keyword evidence="4 9" id="KW-0808">Transferase</keyword>
<dbReference type="InterPro" id="IPR017459">
    <property type="entry name" value="Glycosyl_Trfase_fam3_N_dom"/>
</dbReference>
<dbReference type="GO" id="GO:0000162">
    <property type="term" value="P:L-tryptophan biosynthetic process"/>
    <property type="evidence" value="ECO:0007669"/>
    <property type="project" value="UniProtKB-UniRule"/>
</dbReference>
<keyword evidence="6 9" id="KW-0057">Aromatic amino acid biosynthesis</keyword>
<feature type="domain" description="Glycosyl transferase family 3" evidence="10">
    <location>
        <begin position="75"/>
        <end position="324"/>
    </location>
</feature>
<feature type="binding site" evidence="9">
    <location>
        <position position="89"/>
    </location>
    <ligand>
        <name>5-phospho-alpha-D-ribose 1-diphosphate</name>
        <dbReference type="ChEBI" id="CHEBI:58017"/>
    </ligand>
</feature>
<keyword evidence="9" id="KW-0479">Metal-binding</keyword>